<dbReference type="InterPro" id="IPR050189">
    <property type="entry name" value="MFS_Efflux_Transporters"/>
</dbReference>
<dbReference type="SUPFAM" id="SSF103473">
    <property type="entry name" value="MFS general substrate transporter"/>
    <property type="match status" value="1"/>
</dbReference>
<feature type="transmembrane region" description="Helical" evidence="6">
    <location>
        <begin position="162"/>
        <end position="179"/>
    </location>
</feature>
<feature type="transmembrane region" description="Helical" evidence="6">
    <location>
        <begin position="12"/>
        <end position="32"/>
    </location>
</feature>
<evidence type="ECO:0000256" key="5">
    <source>
        <dbReference type="ARBA" id="ARBA00023136"/>
    </source>
</evidence>
<dbReference type="PANTHER" id="PTHR43124:SF9">
    <property type="entry name" value="SUGAR TRANSPORT FAMILY PROTEIN"/>
    <property type="match status" value="1"/>
</dbReference>
<feature type="transmembrane region" description="Helical" evidence="6">
    <location>
        <begin position="137"/>
        <end position="156"/>
    </location>
</feature>
<feature type="transmembrane region" description="Helical" evidence="6">
    <location>
        <begin position="282"/>
        <end position="299"/>
    </location>
</feature>
<evidence type="ECO:0000256" key="2">
    <source>
        <dbReference type="ARBA" id="ARBA00022475"/>
    </source>
</evidence>
<keyword evidence="5 6" id="KW-0472">Membrane</keyword>
<dbReference type="InterPro" id="IPR011701">
    <property type="entry name" value="MFS"/>
</dbReference>
<feature type="domain" description="Major facilitator superfamily (MFS) profile" evidence="7">
    <location>
        <begin position="1"/>
        <end position="381"/>
    </location>
</feature>
<keyword evidence="8" id="KW-0762">Sugar transport</keyword>
<evidence type="ECO:0000256" key="1">
    <source>
        <dbReference type="ARBA" id="ARBA00004651"/>
    </source>
</evidence>
<dbReference type="EMBL" id="AE010299">
    <property type="protein sequence ID" value="AAM07232.1"/>
    <property type="molecule type" value="Genomic_DNA"/>
</dbReference>
<keyword evidence="2" id="KW-1003">Cell membrane</keyword>
<keyword evidence="9" id="KW-1185">Reference proteome</keyword>
<evidence type="ECO:0000259" key="7">
    <source>
        <dbReference type="PROSITE" id="PS50850"/>
    </source>
</evidence>
<dbReference type="STRING" id="188937.MA_3881"/>
<dbReference type="HOGENOM" id="CLU_061499_0_0_2"/>
<dbReference type="GO" id="GO:0005886">
    <property type="term" value="C:plasma membrane"/>
    <property type="evidence" value="ECO:0000318"/>
    <property type="project" value="GO_Central"/>
</dbReference>
<dbReference type="PROSITE" id="PS50850">
    <property type="entry name" value="MFS"/>
    <property type="match status" value="1"/>
</dbReference>
<feature type="transmembrane region" description="Helical" evidence="6">
    <location>
        <begin position="76"/>
        <end position="95"/>
    </location>
</feature>
<dbReference type="KEGG" id="mac:MA_3881"/>
<dbReference type="Pfam" id="PF07690">
    <property type="entry name" value="MFS_1"/>
    <property type="match status" value="1"/>
</dbReference>
<evidence type="ECO:0000256" key="4">
    <source>
        <dbReference type="ARBA" id="ARBA00022989"/>
    </source>
</evidence>
<dbReference type="PANTHER" id="PTHR43124">
    <property type="entry name" value="PURINE EFFLUX PUMP PBUE"/>
    <property type="match status" value="1"/>
</dbReference>
<evidence type="ECO:0000256" key="3">
    <source>
        <dbReference type="ARBA" id="ARBA00022692"/>
    </source>
</evidence>
<feature type="transmembrane region" description="Helical" evidence="6">
    <location>
        <begin position="337"/>
        <end position="356"/>
    </location>
</feature>
<proteinExistence type="predicted"/>
<evidence type="ECO:0000313" key="8">
    <source>
        <dbReference type="EMBL" id="AAM07232.1"/>
    </source>
</evidence>
<dbReference type="Proteomes" id="UP000002487">
    <property type="component" value="Chromosome"/>
</dbReference>
<dbReference type="InParanoid" id="Q8TJA7"/>
<dbReference type="Gene3D" id="1.20.1250.20">
    <property type="entry name" value="MFS general substrate transporter like domains"/>
    <property type="match status" value="1"/>
</dbReference>
<reference evidence="8 9" key="1">
    <citation type="journal article" date="2002" name="Genome Res.">
        <title>The genome of Methanosarcina acetivorans reveals extensive metabolic and physiological diversity.</title>
        <authorList>
            <person name="Galagan J.E."/>
            <person name="Nusbaum C."/>
            <person name="Roy A."/>
            <person name="Endrizzi M.G."/>
            <person name="Macdonald P."/>
            <person name="FitzHugh W."/>
            <person name="Calvo S."/>
            <person name="Engels R."/>
            <person name="Smirnov S."/>
            <person name="Atnoor D."/>
            <person name="Brown A."/>
            <person name="Allen N."/>
            <person name="Naylor J."/>
            <person name="Stange-Thomann N."/>
            <person name="DeArellano K."/>
            <person name="Johnson R."/>
            <person name="Linton L."/>
            <person name="McEwan P."/>
            <person name="McKernan K."/>
            <person name="Talamas J."/>
            <person name="Tirrell A."/>
            <person name="Ye W."/>
            <person name="Zimmer A."/>
            <person name="Barber R.D."/>
            <person name="Cann I."/>
            <person name="Graham D.E."/>
            <person name="Grahame D.A."/>
            <person name="Guss A."/>
            <person name="Hedderich R."/>
            <person name="Ingram-Smith C."/>
            <person name="Kuettner C.H."/>
            <person name="Krzycki J.A."/>
            <person name="Leigh J.A."/>
            <person name="Li W."/>
            <person name="Liu J."/>
            <person name="Mukhopadhyay B."/>
            <person name="Reeve J.N."/>
            <person name="Smith K."/>
            <person name="Springer T.A."/>
            <person name="Umayam L.A."/>
            <person name="White O."/>
            <person name="White R.H."/>
            <person name="de Macario E.C."/>
            <person name="Ferry J.G."/>
            <person name="Jarrell K.F."/>
            <person name="Jing H."/>
            <person name="Macario A.J.L."/>
            <person name="Paulsen I."/>
            <person name="Pritchett M."/>
            <person name="Sowers K.R."/>
            <person name="Swanson R.V."/>
            <person name="Zinder S.H."/>
            <person name="Lander E."/>
            <person name="Metcalf W.W."/>
            <person name="Birren B."/>
        </authorList>
    </citation>
    <scope>NUCLEOTIDE SEQUENCE [LARGE SCALE GENOMIC DNA]</scope>
    <source>
        <strain evidence="9">ATCC 35395 / DSM 2834 / JCM 12185 / C2A</strain>
    </source>
</reference>
<comment type="subcellular location">
    <subcellularLocation>
        <location evidence="1">Cell membrane</location>
        <topology evidence="1">Multi-pass membrane protein</topology>
    </subcellularLocation>
</comment>
<organism evidence="8 9">
    <name type="scientific">Methanosarcina acetivorans (strain ATCC 35395 / DSM 2834 / JCM 12185 / C2A)</name>
    <dbReference type="NCBI Taxonomy" id="188937"/>
    <lineage>
        <taxon>Archaea</taxon>
        <taxon>Methanobacteriati</taxon>
        <taxon>Methanobacteriota</taxon>
        <taxon>Stenosarchaea group</taxon>
        <taxon>Methanomicrobia</taxon>
        <taxon>Methanosarcinales</taxon>
        <taxon>Methanosarcinaceae</taxon>
        <taxon>Methanosarcina</taxon>
    </lineage>
</organism>
<accession>Q8TJA7</accession>
<feature type="transmembrane region" description="Helical" evidence="6">
    <location>
        <begin position="305"/>
        <end position="325"/>
    </location>
</feature>
<keyword evidence="4 6" id="KW-1133">Transmembrane helix</keyword>
<sequence length="381" mass="41154">MRVLDSMNPDRRLIYVAVFAIMGLSNAVIPILPELAALYHSTFGEFASSLLFSGYFLGALATMLPFGIMADRVGNLRFIGLGIILTAISGLIIFFSEDLWILIISRFMEGAACGAFFPAAFSTLSKCKDPGRCMGEFTFLFNAGLASGALISGLLADTYLKGAILIFTFIALLSIIPLFPRYKELINPNVEEEKTDLLPDSLQDHFKHSFSEVARLLNRQNSGIWLSSFLLNGAIGVLIAYYPDYSLEFLTKTQLGSAIASLYICAMVTSLLVGRFRIKEKVIIGIGLSFSALGAFFAIKYPFLGFSSLGGGSGIAMVGFALAVARMDAYRGLAMGFFNTTIYAGLSLLPIAAGFLTGFLSFEKIFAVNGFILAGALLLKD</sequence>
<dbReference type="EnsemblBacteria" id="AAM07232">
    <property type="protein sequence ID" value="AAM07232"/>
    <property type="gene ID" value="MA_3881"/>
</dbReference>
<feature type="transmembrane region" description="Helical" evidence="6">
    <location>
        <begin position="255"/>
        <end position="273"/>
    </location>
</feature>
<dbReference type="InterPro" id="IPR020846">
    <property type="entry name" value="MFS_dom"/>
</dbReference>
<feature type="transmembrane region" description="Helical" evidence="6">
    <location>
        <begin position="101"/>
        <end position="125"/>
    </location>
</feature>
<dbReference type="InterPro" id="IPR036259">
    <property type="entry name" value="MFS_trans_sf"/>
</dbReference>
<dbReference type="GO" id="GO:0022857">
    <property type="term" value="F:transmembrane transporter activity"/>
    <property type="evidence" value="ECO:0000318"/>
    <property type="project" value="GO_Central"/>
</dbReference>
<keyword evidence="3 6" id="KW-0812">Transmembrane</keyword>
<dbReference type="GO" id="GO:0055085">
    <property type="term" value="P:transmembrane transport"/>
    <property type="evidence" value="ECO:0000318"/>
    <property type="project" value="GO_Central"/>
</dbReference>
<name>Q8TJA7_METAC</name>
<feature type="transmembrane region" description="Helical" evidence="6">
    <location>
        <begin position="52"/>
        <end position="69"/>
    </location>
</feature>
<keyword evidence="8" id="KW-0813">Transport</keyword>
<gene>
    <name evidence="8" type="ordered locus">MA_3881</name>
</gene>
<feature type="transmembrane region" description="Helical" evidence="6">
    <location>
        <begin position="224"/>
        <end position="243"/>
    </location>
</feature>
<evidence type="ECO:0000313" key="9">
    <source>
        <dbReference type="Proteomes" id="UP000002487"/>
    </source>
</evidence>
<dbReference type="AlphaFoldDB" id="Q8TJA7"/>
<protein>
    <submittedName>
        <fullName evidence="8">Sugar transport family protein</fullName>
    </submittedName>
</protein>
<dbReference type="PhylomeDB" id="Q8TJA7"/>
<evidence type="ECO:0000256" key="6">
    <source>
        <dbReference type="SAM" id="Phobius"/>
    </source>
</evidence>